<accession>B4U339</accession>
<feature type="domain" description="SGNH hydrolase-type esterase" evidence="1">
    <location>
        <begin position="69"/>
        <end position="212"/>
    </location>
</feature>
<dbReference type="HOGENOM" id="CLU_051989_6_2_9"/>
<dbReference type="Gene3D" id="3.40.50.1110">
    <property type="entry name" value="SGNH hydrolase"/>
    <property type="match status" value="1"/>
</dbReference>
<dbReference type="InterPro" id="IPR036514">
    <property type="entry name" value="SGNH_hydro_sf"/>
</dbReference>
<name>B4U339_STREM</name>
<dbReference type="Proteomes" id="UP000001873">
    <property type="component" value="Chromosome"/>
</dbReference>
<sequence length="222" mass="24851">MNTCCLFVILKYQSKELYMLEVISKELRHYQKNKLAAYQKKNQGIEAGGIVFAGDSLIEFFPLKKYFKQVSTIYNRGIAGIDSQWLLEHIDSHVNDLEPSHVFILIGCNDIGLGFDQSHIVSTIVDLISRIRSQSIYTRISLLSILPVSENLAYQATVKLRTNRAIDEINQALAMIPAIEFIDLNACLKDETGGLAAAYTVDGIHLNALGYEHLAQAISPYL</sequence>
<dbReference type="InterPro" id="IPR051532">
    <property type="entry name" value="Ester_Hydrolysis_Enzymes"/>
</dbReference>
<proteinExistence type="predicted"/>
<dbReference type="EMBL" id="CP001129">
    <property type="protein sequence ID" value="ACG62406.1"/>
    <property type="molecule type" value="Genomic_DNA"/>
</dbReference>
<organism evidence="2 3">
    <name type="scientific">Streptococcus equi subsp. zooepidemicus (strain MGCS10565)</name>
    <dbReference type="NCBI Taxonomy" id="552526"/>
    <lineage>
        <taxon>Bacteria</taxon>
        <taxon>Bacillati</taxon>
        <taxon>Bacillota</taxon>
        <taxon>Bacilli</taxon>
        <taxon>Lactobacillales</taxon>
        <taxon>Streptococcaceae</taxon>
        <taxon>Streptococcus</taxon>
    </lineage>
</organism>
<dbReference type="AlphaFoldDB" id="B4U339"/>
<evidence type="ECO:0000313" key="3">
    <source>
        <dbReference type="Proteomes" id="UP000001873"/>
    </source>
</evidence>
<reference evidence="2 3" key="1">
    <citation type="journal article" date="2008" name="PLoS ONE">
        <title>Genome sequence of a lancefield group C Streptococcus zooepidemicus strain causing epidemic nephritis: new information about an old disease.</title>
        <authorList>
            <person name="Beres S.B."/>
            <person name="Sesso R."/>
            <person name="Pinto S.W.L."/>
            <person name="Hoe N.P."/>
            <person name="Porcella S.F."/>
            <person name="Deleo F.R."/>
            <person name="Musser J.M."/>
        </authorList>
    </citation>
    <scope>NUCLEOTIDE SEQUENCE [LARGE SCALE GENOMIC DNA]</scope>
    <source>
        <strain evidence="2 3">MGCS10565</strain>
    </source>
</reference>
<dbReference type="Pfam" id="PF13472">
    <property type="entry name" value="Lipase_GDSL_2"/>
    <property type="match status" value="1"/>
</dbReference>
<dbReference type="GO" id="GO:0004622">
    <property type="term" value="F:phosphatidylcholine lysophospholipase activity"/>
    <property type="evidence" value="ECO:0007669"/>
    <property type="project" value="TreeGrafter"/>
</dbReference>
<evidence type="ECO:0000259" key="1">
    <source>
        <dbReference type="Pfam" id="PF13472"/>
    </source>
</evidence>
<dbReference type="PANTHER" id="PTHR30383">
    <property type="entry name" value="THIOESTERASE 1/PROTEASE 1/LYSOPHOSPHOLIPASE L1"/>
    <property type="match status" value="1"/>
</dbReference>
<evidence type="ECO:0000313" key="2">
    <source>
        <dbReference type="EMBL" id="ACG62406.1"/>
    </source>
</evidence>
<dbReference type="InterPro" id="IPR013830">
    <property type="entry name" value="SGNH_hydro"/>
</dbReference>
<protein>
    <submittedName>
        <fullName evidence="2">Lipase/acylhydrolase family protein</fullName>
    </submittedName>
</protein>
<gene>
    <name evidence="2" type="ordered locus">Sez_1054</name>
</gene>
<dbReference type="SUPFAM" id="SSF52266">
    <property type="entry name" value="SGNH hydrolase"/>
    <property type="match status" value="1"/>
</dbReference>
<dbReference type="CDD" id="cd01841">
    <property type="entry name" value="NnaC_like"/>
    <property type="match status" value="1"/>
</dbReference>
<dbReference type="KEGG" id="sez:Sez_1054"/>
<dbReference type="PANTHER" id="PTHR30383:SF5">
    <property type="entry name" value="SGNH HYDROLASE-TYPE ESTERASE DOMAIN-CONTAINING PROTEIN"/>
    <property type="match status" value="1"/>
</dbReference>